<organism evidence="3 4">
    <name type="scientific">Rotaria sordida</name>
    <dbReference type="NCBI Taxonomy" id="392033"/>
    <lineage>
        <taxon>Eukaryota</taxon>
        <taxon>Metazoa</taxon>
        <taxon>Spiralia</taxon>
        <taxon>Gnathifera</taxon>
        <taxon>Rotifera</taxon>
        <taxon>Eurotatoria</taxon>
        <taxon>Bdelloidea</taxon>
        <taxon>Philodinida</taxon>
        <taxon>Philodinidae</taxon>
        <taxon>Rotaria</taxon>
    </lineage>
</organism>
<feature type="region of interest" description="Disordered" evidence="2">
    <location>
        <begin position="166"/>
        <end position="208"/>
    </location>
</feature>
<accession>A0A819U777</accession>
<comment type="caution">
    <text evidence="3">The sequence shown here is derived from an EMBL/GenBank/DDBJ whole genome shotgun (WGS) entry which is preliminary data.</text>
</comment>
<dbReference type="Gene3D" id="3.30.559.10">
    <property type="entry name" value="Chloramphenicol acetyltransferase-like domain"/>
    <property type="match status" value="1"/>
</dbReference>
<reference evidence="3" key="1">
    <citation type="submission" date="2021-02" db="EMBL/GenBank/DDBJ databases">
        <authorList>
            <person name="Nowell W R."/>
        </authorList>
    </citation>
    <scope>NUCLEOTIDE SEQUENCE</scope>
</reference>
<feature type="compositionally biased region" description="Acidic residues" evidence="2">
    <location>
        <begin position="199"/>
        <end position="208"/>
    </location>
</feature>
<name>A0A819U777_9BILA</name>
<evidence type="ECO:0000313" key="4">
    <source>
        <dbReference type="Proteomes" id="UP000663836"/>
    </source>
</evidence>
<dbReference type="InterPro" id="IPR023213">
    <property type="entry name" value="CAT-like_dom_sf"/>
</dbReference>
<evidence type="ECO:0000256" key="1">
    <source>
        <dbReference type="SAM" id="Coils"/>
    </source>
</evidence>
<evidence type="ECO:0000313" key="3">
    <source>
        <dbReference type="EMBL" id="CAF4090883.1"/>
    </source>
</evidence>
<feature type="compositionally biased region" description="Low complexity" evidence="2">
    <location>
        <begin position="186"/>
        <end position="198"/>
    </location>
</feature>
<feature type="coiled-coil region" evidence="1">
    <location>
        <begin position="286"/>
        <end position="355"/>
    </location>
</feature>
<proteinExistence type="predicted"/>
<evidence type="ECO:0000256" key="2">
    <source>
        <dbReference type="SAM" id="MobiDB-lite"/>
    </source>
</evidence>
<gene>
    <name evidence="3" type="ORF">JBS370_LOCUS31233</name>
</gene>
<dbReference type="AlphaFoldDB" id="A0A819U777"/>
<sequence length="357" mass="41184">MAVESNAKQFSVSMIWIYSNTTNLSKDDFMPSDQLQITLADTLNYFPILAGRATEDTKGNVTMHLTNEGVLYTEAECPNQTLDYFIPQTFLDEGFDYEHINTSDLALHHLVTNQQNQANTTNTAPLVIVFYFEEGEIRIKPPRRHIRNKINEDEICNLEELYDRPLDGQPLHDQPLNGQPVHDQPLDGQPLDNQPLDDQPLDDQPLDDDALNIKMDTMTLMADSSSLKASNILVPLTNDDRIISDKSPLKTNYSTATTTNIFLSSDNVLMSDLSMEENHPHDDDFEDRLTKLRRDHEERMKEYDDKIQHFEKKINKVCKQIKKMGRDMKNVMIEKEEKQQEFLNLLNEHARLSKTDK</sequence>
<dbReference type="Proteomes" id="UP000663836">
    <property type="component" value="Unassembled WGS sequence"/>
</dbReference>
<protein>
    <submittedName>
        <fullName evidence="3">Uncharacterized protein</fullName>
    </submittedName>
</protein>
<dbReference type="Pfam" id="PF02458">
    <property type="entry name" value="Transferase"/>
    <property type="match status" value="1"/>
</dbReference>
<dbReference type="EMBL" id="CAJOBD010007596">
    <property type="protein sequence ID" value="CAF4090883.1"/>
    <property type="molecule type" value="Genomic_DNA"/>
</dbReference>
<keyword evidence="1" id="KW-0175">Coiled coil</keyword>